<dbReference type="Proteomes" id="UP001056120">
    <property type="component" value="Linkage Group LG20"/>
</dbReference>
<name>A0ACB9D861_9ASTR</name>
<sequence length="286" mass="33044">MHSKSSSEEDDDQSNSGDEEEYAMVVKEFKKFFKRREKFVRQPRNERRSSKNNRRSSQDEKKDTPKDRIDVVIQITSSDSGDENEEAKKETCLMALETNEVIGKNKVLKERIKELENELLENDLLKCKIMDLEKEFLKIKNFNEVLLKDLNDLRKENEFLKAKDVKEDQLKVDVVTKVDDISKENNLSNAKHKIGHKKITSVEKPHIISQFYTSRNDIGYVKKNYARFLTLEGIATIACLKSTIQDDEYIVDSGCTKHMTGNKGSFKDYEKYDGGHVTFGGNVKGK</sequence>
<gene>
    <name evidence="1" type="ORF">L1987_60485</name>
</gene>
<evidence type="ECO:0000313" key="1">
    <source>
        <dbReference type="EMBL" id="KAI3742789.1"/>
    </source>
</evidence>
<dbReference type="EMBL" id="CM042037">
    <property type="protein sequence ID" value="KAI3742789.1"/>
    <property type="molecule type" value="Genomic_DNA"/>
</dbReference>
<evidence type="ECO:0000313" key="2">
    <source>
        <dbReference type="Proteomes" id="UP001056120"/>
    </source>
</evidence>
<accession>A0ACB9D861</accession>
<reference evidence="1 2" key="2">
    <citation type="journal article" date="2022" name="Mol. Ecol. Resour.">
        <title>The genomes of chicory, endive, great burdock and yacon provide insights into Asteraceae paleo-polyploidization history and plant inulin production.</title>
        <authorList>
            <person name="Fan W."/>
            <person name="Wang S."/>
            <person name="Wang H."/>
            <person name="Wang A."/>
            <person name="Jiang F."/>
            <person name="Liu H."/>
            <person name="Zhao H."/>
            <person name="Xu D."/>
            <person name="Zhang Y."/>
        </authorList>
    </citation>
    <scope>NUCLEOTIDE SEQUENCE [LARGE SCALE GENOMIC DNA]</scope>
    <source>
        <strain evidence="2">cv. Yunnan</strain>
        <tissue evidence="1">Leaves</tissue>
    </source>
</reference>
<organism evidence="1 2">
    <name type="scientific">Smallanthus sonchifolius</name>
    <dbReference type="NCBI Taxonomy" id="185202"/>
    <lineage>
        <taxon>Eukaryota</taxon>
        <taxon>Viridiplantae</taxon>
        <taxon>Streptophyta</taxon>
        <taxon>Embryophyta</taxon>
        <taxon>Tracheophyta</taxon>
        <taxon>Spermatophyta</taxon>
        <taxon>Magnoliopsida</taxon>
        <taxon>eudicotyledons</taxon>
        <taxon>Gunneridae</taxon>
        <taxon>Pentapetalae</taxon>
        <taxon>asterids</taxon>
        <taxon>campanulids</taxon>
        <taxon>Asterales</taxon>
        <taxon>Asteraceae</taxon>
        <taxon>Asteroideae</taxon>
        <taxon>Heliantheae alliance</taxon>
        <taxon>Millerieae</taxon>
        <taxon>Smallanthus</taxon>
    </lineage>
</organism>
<reference evidence="2" key="1">
    <citation type="journal article" date="2022" name="Mol. Ecol. Resour.">
        <title>The genomes of chicory, endive, great burdock and yacon provide insights into Asteraceae palaeo-polyploidization history and plant inulin production.</title>
        <authorList>
            <person name="Fan W."/>
            <person name="Wang S."/>
            <person name="Wang H."/>
            <person name="Wang A."/>
            <person name="Jiang F."/>
            <person name="Liu H."/>
            <person name="Zhao H."/>
            <person name="Xu D."/>
            <person name="Zhang Y."/>
        </authorList>
    </citation>
    <scope>NUCLEOTIDE SEQUENCE [LARGE SCALE GENOMIC DNA]</scope>
    <source>
        <strain evidence="2">cv. Yunnan</strain>
    </source>
</reference>
<protein>
    <submittedName>
        <fullName evidence="1">Uncharacterized protein</fullName>
    </submittedName>
</protein>
<comment type="caution">
    <text evidence="1">The sequence shown here is derived from an EMBL/GenBank/DDBJ whole genome shotgun (WGS) entry which is preliminary data.</text>
</comment>
<proteinExistence type="predicted"/>
<keyword evidence="2" id="KW-1185">Reference proteome</keyword>